<gene>
    <name evidence="2" type="ORF">Pcinc_006609</name>
</gene>
<dbReference type="EMBL" id="JAWQEG010000490">
    <property type="protein sequence ID" value="KAK3889396.1"/>
    <property type="molecule type" value="Genomic_DNA"/>
</dbReference>
<dbReference type="Proteomes" id="UP001286313">
    <property type="component" value="Unassembled WGS sequence"/>
</dbReference>
<accession>A0AAE1GCQ6</accession>
<evidence type="ECO:0000313" key="2">
    <source>
        <dbReference type="EMBL" id="KAK3889396.1"/>
    </source>
</evidence>
<proteinExistence type="predicted"/>
<keyword evidence="3" id="KW-1185">Reference proteome</keyword>
<feature type="compositionally biased region" description="Basic and acidic residues" evidence="1">
    <location>
        <begin position="1"/>
        <end position="108"/>
    </location>
</feature>
<reference evidence="2" key="1">
    <citation type="submission" date="2023-10" db="EMBL/GenBank/DDBJ databases">
        <title>Genome assemblies of two species of porcelain crab, Petrolisthes cinctipes and Petrolisthes manimaculis (Anomura: Porcellanidae).</title>
        <authorList>
            <person name="Angst P."/>
        </authorList>
    </citation>
    <scope>NUCLEOTIDE SEQUENCE</scope>
    <source>
        <strain evidence="2">PB745_01</strain>
        <tissue evidence="2">Gill</tissue>
    </source>
</reference>
<dbReference type="AlphaFoldDB" id="A0AAE1GCQ6"/>
<evidence type="ECO:0000313" key="3">
    <source>
        <dbReference type="Proteomes" id="UP001286313"/>
    </source>
</evidence>
<sequence length="217" mass="25661">MEGRGEEDGGEGRRGWRGGEKRMEGEEEVEVRRRERWRGEKDGEERKMERRERWRGEKMERREDGGEKDGEERKMERRERWRGEKDGEERKMERREGRGGEKDVEERKTWRRERRGGEMKVVDERSVLTTTLSSETTKCSRASCHLVVRSASVGVIHHPDTHFVVVVWSAAAPDNTDVAPTRAILLWHLHLTTMSWHQYLTILLRLQHLATRVPHNT</sequence>
<comment type="caution">
    <text evidence="2">The sequence shown here is derived from an EMBL/GenBank/DDBJ whole genome shotgun (WGS) entry which is preliminary data.</text>
</comment>
<evidence type="ECO:0000256" key="1">
    <source>
        <dbReference type="SAM" id="MobiDB-lite"/>
    </source>
</evidence>
<protein>
    <submittedName>
        <fullName evidence="2">Uncharacterized protein</fullName>
    </submittedName>
</protein>
<organism evidence="2 3">
    <name type="scientific">Petrolisthes cinctipes</name>
    <name type="common">Flat porcelain crab</name>
    <dbReference type="NCBI Taxonomy" id="88211"/>
    <lineage>
        <taxon>Eukaryota</taxon>
        <taxon>Metazoa</taxon>
        <taxon>Ecdysozoa</taxon>
        <taxon>Arthropoda</taxon>
        <taxon>Crustacea</taxon>
        <taxon>Multicrustacea</taxon>
        <taxon>Malacostraca</taxon>
        <taxon>Eumalacostraca</taxon>
        <taxon>Eucarida</taxon>
        <taxon>Decapoda</taxon>
        <taxon>Pleocyemata</taxon>
        <taxon>Anomura</taxon>
        <taxon>Galatheoidea</taxon>
        <taxon>Porcellanidae</taxon>
        <taxon>Petrolisthes</taxon>
    </lineage>
</organism>
<feature type="region of interest" description="Disordered" evidence="1">
    <location>
        <begin position="1"/>
        <end position="109"/>
    </location>
</feature>
<name>A0AAE1GCQ6_PETCI</name>